<proteinExistence type="inferred from homology"/>
<dbReference type="InterPro" id="IPR016161">
    <property type="entry name" value="Ald_DH/histidinol_DH"/>
</dbReference>
<dbReference type="FunFam" id="3.40.309.10:FF:000006">
    <property type="entry name" value="Gamma-glutamyl phosphate reductase"/>
    <property type="match status" value="1"/>
</dbReference>
<dbReference type="Gene3D" id="3.40.605.10">
    <property type="entry name" value="Aldehyde Dehydrogenase, Chain A, domain 1"/>
    <property type="match status" value="1"/>
</dbReference>
<dbReference type="PANTHER" id="PTHR11063:SF8">
    <property type="entry name" value="DELTA-1-PYRROLINE-5-CARBOXYLATE SYNTHASE"/>
    <property type="match status" value="1"/>
</dbReference>
<comment type="subcellular location">
    <subcellularLocation>
        <location evidence="7">Cytoplasm</location>
    </subcellularLocation>
</comment>
<dbReference type="RefSeq" id="WP_190725297.1">
    <property type="nucleotide sequence ID" value="NZ_CP061539.1"/>
</dbReference>
<dbReference type="CDD" id="cd07079">
    <property type="entry name" value="ALDH_F18-19_ProA-GPR"/>
    <property type="match status" value="1"/>
</dbReference>
<comment type="catalytic activity">
    <reaction evidence="6 7">
        <text>L-glutamate 5-semialdehyde + phosphate + NADP(+) = L-glutamyl 5-phosphate + NADPH + H(+)</text>
        <dbReference type="Rhea" id="RHEA:19541"/>
        <dbReference type="ChEBI" id="CHEBI:15378"/>
        <dbReference type="ChEBI" id="CHEBI:43474"/>
        <dbReference type="ChEBI" id="CHEBI:57783"/>
        <dbReference type="ChEBI" id="CHEBI:58066"/>
        <dbReference type="ChEBI" id="CHEBI:58274"/>
        <dbReference type="ChEBI" id="CHEBI:58349"/>
        <dbReference type="EC" id="1.2.1.41"/>
    </reaction>
</comment>
<dbReference type="EMBL" id="CP061539">
    <property type="protein sequence ID" value="QNV38700.1"/>
    <property type="molecule type" value="Genomic_DNA"/>
</dbReference>
<evidence type="ECO:0000256" key="3">
    <source>
        <dbReference type="ARBA" id="ARBA00022650"/>
    </source>
</evidence>
<dbReference type="HAMAP" id="MF_00412">
    <property type="entry name" value="ProA"/>
    <property type="match status" value="1"/>
</dbReference>
<dbReference type="Gene3D" id="3.40.309.10">
    <property type="entry name" value="Aldehyde Dehydrogenase, Chain A, domain 2"/>
    <property type="match status" value="1"/>
</dbReference>
<feature type="domain" description="Aldehyde dehydrogenase" evidence="8">
    <location>
        <begin position="17"/>
        <end position="305"/>
    </location>
</feature>
<dbReference type="Proteomes" id="UP000516404">
    <property type="component" value="Chromosome"/>
</dbReference>
<evidence type="ECO:0000256" key="1">
    <source>
        <dbReference type="ARBA" id="ARBA00004985"/>
    </source>
</evidence>
<keyword evidence="5 7" id="KW-0560">Oxidoreductase</keyword>
<comment type="similarity">
    <text evidence="7">Belongs to the gamma-glutamyl phosphate reductase family.</text>
</comment>
<keyword evidence="4 7" id="KW-0521">NADP</keyword>
<dbReference type="PANTHER" id="PTHR11063">
    <property type="entry name" value="GLUTAMATE SEMIALDEHYDE DEHYDROGENASE"/>
    <property type="match status" value="1"/>
</dbReference>
<comment type="pathway">
    <text evidence="1 7">Amino-acid biosynthesis; L-proline biosynthesis; L-glutamate 5-semialdehyde from L-glutamate: step 2/2.</text>
</comment>
<protein>
    <recommendedName>
        <fullName evidence="7">Gamma-glutamyl phosphate reductase</fullName>
        <shortName evidence="7">GPR</shortName>
        <ecNumber evidence="7">1.2.1.41</ecNumber>
    </recommendedName>
    <alternativeName>
        <fullName evidence="7">Glutamate-5-semialdehyde dehydrogenase</fullName>
    </alternativeName>
    <alternativeName>
        <fullName evidence="7">Glutamyl-gamma-semialdehyde dehydrogenase</fullName>
        <shortName evidence="7">GSA dehydrogenase</shortName>
    </alternativeName>
</protein>
<dbReference type="PROSITE" id="PS01223">
    <property type="entry name" value="PROA"/>
    <property type="match status" value="1"/>
</dbReference>
<reference evidence="9 10" key="1">
    <citation type="submission" date="2020-09" db="EMBL/GenBank/DDBJ databases">
        <title>Investigation of environmental microbes.</title>
        <authorList>
            <person name="Ou Y."/>
            <person name="Kang Q."/>
        </authorList>
    </citation>
    <scope>NUCLEOTIDE SEQUENCE [LARGE SCALE GENOMIC DNA]</scope>
    <source>
        <strain evidence="9 10">KJZ-14</strain>
    </source>
</reference>
<keyword evidence="10" id="KW-1185">Reference proteome</keyword>
<comment type="function">
    <text evidence="7">Catalyzes the NADPH-dependent reduction of L-glutamate 5-phosphate into L-glutamate 5-semialdehyde and phosphate. The product spontaneously undergoes cyclization to form 1-pyrroline-5-carboxylate.</text>
</comment>
<dbReference type="GO" id="GO:0004350">
    <property type="term" value="F:glutamate-5-semialdehyde dehydrogenase activity"/>
    <property type="evidence" value="ECO:0007669"/>
    <property type="project" value="UniProtKB-UniRule"/>
</dbReference>
<keyword evidence="3 7" id="KW-0641">Proline biosynthesis</keyword>
<dbReference type="KEGG" id="rter:IDM49_05515"/>
<evidence type="ECO:0000256" key="7">
    <source>
        <dbReference type="HAMAP-Rule" id="MF_00412"/>
    </source>
</evidence>
<dbReference type="GO" id="GO:0055129">
    <property type="term" value="P:L-proline biosynthetic process"/>
    <property type="evidence" value="ECO:0007669"/>
    <property type="project" value="UniProtKB-UniRule"/>
</dbReference>
<dbReference type="AlphaFoldDB" id="A0A7H2BGA4"/>
<dbReference type="NCBIfam" id="NF001221">
    <property type="entry name" value="PRK00197.1"/>
    <property type="match status" value="1"/>
</dbReference>
<dbReference type="GO" id="GO:0050661">
    <property type="term" value="F:NADP binding"/>
    <property type="evidence" value="ECO:0007669"/>
    <property type="project" value="InterPro"/>
</dbReference>
<evidence type="ECO:0000256" key="6">
    <source>
        <dbReference type="ARBA" id="ARBA00049024"/>
    </source>
</evidence>
<evidence type="ECO:0000256" key="2">
    <source>
        <dbReference type="ARBA" id="ARBA00022605"/>
    </source>
</evidence>
<evidence type="ECO:0000256" key="4">
    <source>
        <dbReference type="ARBA" id="ARBA00022857"/>
    </source>
</evidence>
<dbReference type="SUPFAM" id="SSF53720">
    <property type="entry name" value="ALDH-like"/>
    <property type="match status" value="1"/>
</dbReference>
<dbReference type="InterPro" id="IPR016163">
    <property type="entry name" value="Ald_DH_C"/>
</dbReference>
<evidence type="ECO:0000256" key="5">
    <source>
        <dbReference type="ARBA" id="ARBA00023002"/>
    </source>
</evidence>
<organism evidence="9 10">
    <name type="scientific">Rothia terrae</name>
    <dbReference type="NCBI Taxonomy" id="396015"/>
    <lineage>
        <taxon>Bacteria</taxon>
        <taxon>Bacillati</taxon>
        <taxon>Actinomycetota</taxon>
        <taxon>Actinomycetes</taxon>
        <taxon>Micrococcales</taxon>
        <taxon>Micrococcaceae</taxon>
        <taxon>Rothia</taxon>
    </lineage>
</organism>
<dbReference type="PIRSF" id="PIRSF000151">
    <property type="entry name" value="GPR"/>
    <property type="match status" value="1"/>
</dbReference>
<keyword evidence="2 7" id="KW-0028">Amino-acid biosynthesis</keyword>
<evidence type="ECO:0000259" key="8">
    <source>
        <dbReference type="Pfam" id="PF00171"/>
    </source>
</evidence>
<evidence type="ECO:0000313" key="9">
    <source>
        <dbReference type="EMBL" id="QNV38700.1"/>
    </source>
</evidence>
<dbReference type="InterPro" id="IPR012134">
    <property type="entry name" value="Glu-5-SA_DH"/>
</dbReference>
<dbReference type="EC" id="1.2.1.41" evidence="7"/>
<dbReference type="NCBIfam" id="TIGR00407">
    <property type="entry name" value="proA"/>
    <property type="match status" value="1"/>
</dbReference>
<name>A0A7H2BGA4_9MICC</name>
<dbReference type="GeneID" id="96623686"/>
<dbReference type="InterPro" id="IPR020593">
    <property type="entry name" value="G-glutamylP_reductase_CS"/>
</dbReference>
<keyword evidence="7" id="KW-0963">Cytoplasm</keyword>
<sequence>MSSTTANVSVPADVLKKVTDMAYDARVASRILAKADTRWKNNALEAIAKDLEHKADIIVRSNAEDLERERAGGMSEAMLDRLMLNAHRVGELANSLRELAALPDPVGEVVRGATLDNGLHMTQVRVPMGVIGAIYEARPNVTVDIAGLAIKSGNTVMLRGGSAAAKTNETIVGIIRHALDKNSLPMDTVQSVDEFGRGGANALMVARGYIDVLIPRGGRQLIQSVVNNARVPVIETGEGNCHIFVDVTADVEGSAKILVNAKTQRPGTCNTVETLILAQGAEATPRVLQALNDAGVTLHVDAATRENLPGGVEAVDATDEDWATEYGSLDLAVKTVASLDEALNHIGKYSTGHSEAILTNNLAHAETFIRTVDSAAVYINASTRFTDGGQLGLGAEVGISTQKLHARGPMGLEQLTTTKWIMRGNWQARA</sequence>
<dbReference type="InterPro" id="IPR000965">
    <property type="entry name" value="GPR_dom"/>
</dbReference>
<accession>A0A7H2BGA4</accession>
<dbReference type="GO" id="GO:0005737">
    <property type="term" value="C:cytoplasm"/>
    <property type="evidence" value="ECO:0007669"/>
    <property type="project" value="UniProtKB-SubCell"/>
</dbReference>
<dbReference type="UniPathway" id="UPA00098">
    <property type="reaction ID" value="UER00360"/>
</dbReference>
<dbReference type="Pfam" id="PF00171">
    <property type="entry name" value="Aldedh"/>
    <property type="match status" value="1"/>
</dbReference>
<evidence type="ECO:0000313" key="10">
    <source>
        <dbReference type="Proteomes" id="UP000516404"/>
    </source>
</evidence>
<gene>
    <name evidence="7" type="primary">proA</name>
    <name evidence="9" type="ORF">IDM49_05515</name>
</gene>
<dbReference type="InterPro" id="IPR015590">
    <property type="entry name" value="Aldehyde_DH_dom"/>
</dbReference>
<dbReference type="InterPro" id="IPR016162">
    <property type="entry name" value="Ald_DH_N"/>
</dbReference>